<dbReference type="AlphaFoldDB" id="A0A346NMQ9"/>
<keyword evidence="1" id="KW-0472">Membrane</keyword>
<evidence type="ECO:0000259" key="2">
    <source>
        <dbReference type="Pfam" id="PF13240"/>
    </source>
</evidence>
<sequence length="109" mass="12211">MALIDCPSCNKKISDKADSCPHCGFALAEASSEDILRKQQLTKFKKLHSIQNQSMLAMLMFVAGFGFMYWGGASKGDLQYNLAILASILGFVWYIVNRVRILIIKRFSS</sequence>
<protein>
    <submittedName>
        <fullName evidence="3">Zinc ribbon domain-containing protein</fullName>
    </submittedName>
</protein>
<reference evidence="3 4" key="1">
    <citation type="submission" date="2018-08" db="EMBL/GenBank/DDBJ databases">
        <title>Salinimonas sediminis sp. nov., a piezophilic bacterium isolated from a deep-sea sediment sample from the New Britain Trench.</title>
        <authorList>
            <person name="Cao J."/>
        </authorList>
    </citation>
    <scope>NUCLEOTIDE SEQUENCE [LARGE SCALE GENOMIC DNA]</scope>
    <source>
        <strain evidence="3 4">N102</strain>
    </source>
</reference>
<evidence type="ECO:0000313" key="4">
    <source>
        <dbReference type="Proteomes" id="UP000262073"/>
    </source>
</evidence>
<name>A0A346NMQ9_9ALTE</name>
<organism evidence="3 4">
    <name type="scientific">Salinimonas sediminis</name>
    <dbReference type="NCBI Taxonomy" id="2303538"/>
    <lineage>
        <taxon>Bacteria</taxon>
        <taxon>Pseudomonadati</taxon>
        <taxon>Pseudomonadota</taxon>
        <taxon>Gammaproteobacteria</taxon>
        <taxon>Alteromonadales</taxon>
        <taxon>Alteromonadaceae</taxon>
        <taxon>Alteromonas/Salinimonas group</taxon>
        <taxon>Salinimonas</taxon>
    </lineage>
</organism>
<gene>
    <name evidence="3" type="ORF">D0Y50_10900</name>
</gene>
<evidence type="ECO:0000313" key="3">
    <source>
        <dbReference type="EMBL" id="AXR06816.1"/>
    </source>
</evidence>
<keyword evidence="1" id="KW-1133">Transmembrane helix</keyword>
<dbReference type="InterPro" id="IPR026870">
    <property type="entry name" value="Zinc_ribbon_dom"/>
</dbReference>
<feature type="transmembrane region" description="Helical" evidence="1">
    <location>
        <begin position="55"/>
        <end position="72"/>
    </location>
</feature>
<evidence type="ECO:0000256" key="1">
    <source>
        <dbReference type="SAM" id="Phobius"/>
    </source>
</evidence>
<keyword evidence="4" id="KW-1185">Reference proteome</keyword>
<dbReference type="EMBL" id="CP031769">
    <property type="protein sequence ID" value="AXR06816.1"/>
    <property type="molecule type" value="Genomic_DNA"/>
</dbReference>
<keyword evidence="1" id="KW-0812">Transmembrane</keyword>
<dbReference type="KEGG" id="salm:D0Y50_10900"/>
<dbReference type="RefSeq" id="WP_108567254.1">
    <property type="nucleotide sequence ID" value="NZ_CP031769.1"/>
</dbReference>
<proteinExistence type="predicted"/>
<dbReference type="Pfam" id="PF13240">
    <property type="entry name" value="Zn_Ribbon_1"/>
    <property type="match status" value="1"/>
</dbReference>
<feature type="transmembrane region" description="Helical" evidence="1">
    <location>
        <begin position="78"/>
        <end position="96"/>
    </location>
</feature>
<dbReference type="Proteomes" id="UP000262073">
    <property type="component" value="Chromosome"/>
</dbReference>
<dbReference type="OrthoDB" id="8685152at2"/>
<accession>A0A346NMQ9</accession>
<feature type="domain" description="Zinc-ribbon" evidence="2">
    <location>
        <begin position="6"/>
        <end position="27"/>
    </location>
</feature>